<reference evidence="9 10" key="1">
    <citation type="submission" date="2020-08" db="EMBL/GenBank/DDBJ databases">
        <title>Sequencing the genomes of 1000 actinobacteria strains.</title>
        <authorList>
            <person name="Klenk H.-P."/>
        </authorList>
    </citation>
    <scope>NUCLEOTIDE SEQUENCE [LARGE SCALE GENOMIC DNA]</scope>
    <source>
        <strain evidence="9 10">DSM 22242</strain>
    </source>
</reference>
<dbReference type="GO" id="GO:0051302">
    <property type="term" value="P:regulation of cell division"/>
    <property type="evidence" value="ECO:0007669"/>
    <property type="project" value="TreeGrafter"/>
</dbReference>
<dbReference type="GO" id="GO:0070733">
    <property type="term" value="F:AMPylase activity"/>
    <property type="evidence" value="ECO:0007669"/>
    <property type="project" value="UniProtKB-EC"/>
</dbReference>
<comment type="catalytic activity">
    <reaction evidence="6">
        <text>L-threonyl-[protein] + ATP = 3-O-(5'-adenylyl)-L-threonyl-[protein] + diphosphate</text>
        <dbReference type="Rhea" id="RHEA:54292"/>
        <dbReference type="Rhea" id="RHEA-COMP:11060"/>
        <dbReference type="Rhea" id="RHEA-COMP:13847"/>
        <dbReference type="ChEBI" id="CHEBI:30013"/>
        <dbReference type="ChEBI" id="CHEBI:30616"/>
        <dbReference type="ChEBI" id="CHEBI:33019"/>
        <dbReference type="ChEBI" id="CHEBI:138113"/>
        <dbReference type="EC" id="2.7.7.108"/>
    </reaction>
</comment>
<keyword evidence="2" id="KW-0548">Nucleotidyltransferase</keyword>
<accession>A0A7W5GQG5</accession>
<dbReference type="GO" id="GO:0005524">
    <property type="term" value="F:ATP binding"/>
    <property type="evidence" value="ECO:0007669"/>
    <property type="project" value="UniProtKB-KW"/>
</dbReference>
<evidence type="ECO:0000313" key="10">
    <source>
        <dbReference type="Proteomes" id="UP000530850"/>
    </source>
</evidence>
<organism evidence="9 10">
    <name type="scientific">Parvibacter caecicola</name>
    <dbReference type="NCBI Taxonomy" id="747645"/>
    <lineage>
        <taxon>Bacteria</taxon>
        <taxon>Bacillati</taxon>
        <taxon>Actinomycetota</taxon>
        <taxon>Coriobacteriia</taxon>
        <taxon>Coriobacteriales</taxon>
        <taxon>Coriobacteriaceae</taxon>
        <taxon>Parvibacter</taxon>
    </lineage>
</organism>
<dbReference type="InterPro" id="IPR036597">
    <property type="entry name" value="Fido-like_dom_sf"/>
</dbReference>
<dbReference type="PANTHER" id="PTHR39560">
    <property type="entry name" value="PROTEIN ADENYLYLTRANSFERASE FIC-RELATED"/>
    <property type="match status" value="1"/>
</dbReference>
<gene>
    <name evidence="9" type="ORF">FHR31_001331</name>
</gene>
<dbReference type="EC" id="2.7.7.108" evidence="5"/>
<protein>
    <recommendedName>
        <fullName evidence="5">protein adenylyltransferase</fullName>
        <ecNumber evidence="5">2.7.7.108</ecNumber>
    </recommendedName>
</protein>
<keyword evidence="1" id="KW-0808">Transferase</keyword>
<keyword evidence="4" id="KW-0067">ATP-binding</keyword>
<evidence type="ECO:0000313" key="9">
    <source>
        <dbReference type="EMBL" id="MBB3171511.1"/>
    </source>
</evidence>
<evidence type="ECO:0000256" key="7">
    <source>
        <dbReference type="ARBA" id="ARBA00048696"/>
    </source>
</evidence>
<comment type="caution">
    <text evidence="9">The sequence shown here is derived from an EMBL/GenBank/DDBJ whole genome shotgun (WGS) entry which is preliminary data.</text>
</comment>
<evidence type="ECO:0000256" key="2">
    <source>
        <dbReference type="ARBA" id="ARBA00022695"/>
    </source>
</evidence>
<evidence type="ECO:0000259" key="8">
    <source>
        <dbReference type="PROSITE" id="PS51459"/>
    </source>
</evidence>
<evidence type="ECO:0000256" key="6">
    <source>
        <dbReference type="ARBA" id="ARBA00047939"/>
    </source>
</evidence>
<evidence type="ECO:0000256" key="5">
    <source>
        <dbReference type="ARBA" id="ARBA00034531"/>
    </source>
</evidence>
<dbReference type="RefSeq" id="WP_123186342.1">
    <property type="nucleotide sequence ID" value="NZ_JACHYA010000004.1"/>
</dbReference>
<comment type="catalytic activity">
    <reaction evidence="7">
        <text>L-tyrosyl-[protein] + ATP = O-(5'-adenylyl)-L-tyrosyl-[protein] + diphosphate</text>
        <dbReference type="Rhea" id="RHEA:54288"/>
        <dbReference type="Rhea" id="RHEA-COMP:10136"/>
        <dbReference type="Rhea" id="RHEA-COMP:13846"/>
        <dbReference type="ChEBI" id="CHEBI:30616"/>
        <dbReference type="ChEBI" id="CHEBI:33019"/>
        <dbReference type="ChEBI" id="CHEBI:46858"/>
        <dbReference type="ChEBI" id="CHEBI:83624"/>
        <dbReference type="EC" id="2.7.7.108"/>
    </reaction>
</comment>
<evidence type="ECO:0000256" key="4">
    <source>
        <dbReference type="ARBA" id="ARBA00022840"/>
    </source>
</evidence>
<dbReference type="AlphaFoldDB" id="A0A7W5GQG5"/>
<dbReference type="PANTHER" id="PTHR39560:SF1">
    <property type="entry name" value="PROTEIN ADENYLYLTRANSFERASE FIC-RELATED"/>
    <property type="match status" value="1"/>
</dbReference>
<evidence type="ECO:0000256" key="3">
    <source>
        <dbReference type="ARBA" id="ARBA00022741"/>
    </source>
</evidence>
<evidence type="ECO:0000256" key="1">
    <source>
        <dbReference type="ARBA" id="ARBA00022679"/>
    </source>
</evidence>
<dbReference type="InterPro" id="IPR003812">
    <property type="entry name" value="Fido"/>
</dbReference>
<dbReference type="PROSITE" id="PS51459">
    <property type="entry name" value="FIDO"/>
    <property type="match status" value="1"/>
</dbReference>
<name>A0A7W5GQG5_9ACTN</name>
<dbReference type="GeneID" id="93357669"/>
<dbReference type="SUPFAM" id="SSF140931">
    <property type="entry name" value="Fic-like"/>
    <property type="match status" value="1"/>
</dbReference>
<proteinExistence type="predicted"/>
<dbReference type="Proteomes" id="UP000530850">
    <property type="component" value="Unassembled WGS sequence"/>
</dbReference>
<dbReference type="EMBL" id="JACHYA010000004">
    <property type="protein sequence ID" value="MBB3171511.1"/>
    <property type="molecule type" value="Genomic_DNA"/>
</dbReference>
<keyword evidence="3" id="KW-0547">Nucleotide-binding</keyword>
<feature type="domain" description="Fido" evidence="8">
    <location>
        <begin position="42"/>
        <end position="171"/>
    </location>
</feature>
<dbReference type="Gene3D" id="1.10.3290.10">
    <property type="entry name" value="Fido-like domain"/>
    <property type="match status" value="1"/>
</dbReference>
<sequence length="207" mass="23791">MTLKNKLGIHNPVELARQEELLSKSRALELFDSGLLDSFEVGTYEGLRRIHEFLFQDVYDFAGEMRTADISKGGFRFASALYLRPALESISAMPQTTFDEIVEKYVEMNVAHPFWEGNGRSTRIWLDVIFRQELGKVIDWSLIDKDDYLFAMERSPVRDVEIKHLLRSALTDRASDREVFMKGVDASYRYEGFGEYETGKVPGEVEG</sequence>
<dbReference type="Pfam" id="PF02661">
    <property type="entry name" value="Fic"/>
    <property type="match status" value="1"/>
</dbReference>
<dbReference type="NCBIfam" id="NF046029">
    <property type="entry name" value="ProtAdlyltaseNmFic"/>
    <property type="match status" value="1"/>
</dbReference>